<evidence type="ECO:0000256" key="1">
    <source>
        <dbReference type="ARBA" id="ARBA00023015"/>
    </source>
</evidence>
<dbReference type="InterPro" id="IPR002577">
    <property type="entry name" value="HTH_HxlR"/>
</dbReference>
<dbReference type="EMBL" id="FMHY01000002">
    <property type="protein sequence ID" value="SCL55585.1"/>
    <property type="molecule type" value="Genomic_DNA"/>
</dbReference>
<evidence type="ECO:0000313" key="6">
    <source>
        <dbReference type="Proteomes" id="UP000199696"/>
    </source>
</evidence>
<gene>
    <name evidence="5" type="ORF">GA0070604_3236</name>
</gene>
<dbReference type="AlphaFoldDB" id="A0A1C6UNJ3"/>
<dbReference type="OrthoDB" id="9792527at2"/>
<keyword evidence="1" id="KW-0805">Transcription regulation</keyword>
<dbReference type="PANTHER" id="PTHR33204">
    <property type="entry name" value="TRANSCRIPTIONAL REGULATOR, MARR FAMILY"/>
    <property type="match status" value="1"/>
</dbReference>
<protein>
    <submittedName>
        <fullName evidence="5">Transcriptional regulator, HxlR family</fullName>
    </submittedName>
</protein>
<evidence type="ECO:0000259" key="4">
    <source>
        <dbReference type="Pfam" id="PF01638"/>
    </source>
</evidence>
<keyword evidence="2" id="KW-0238">DNA-binding</keyword>
<organism evidence="5 6">
    <name type="scientific">Micromonospora eburnea</name>
    <dbReference type="NCBI Taxonomy" id="227316"/>
    <lineage>
        <taxon>Bacteria</taxon>
        <taxon>Bacillati</taxon>
        <taxon>Actinomycetota</taxon>
        <taxon>Actinomycetes</taxon>
        <taxon>Micromonosporales</taxon>
        <taxon>Micromonosporaceae</taxon>
        <taxon>Micromonospora</taxon>
    </lineage>
</organism>
<feature type="domain" description="HTH hxlR-type" evidence="4">
    <location>
        <begin position="33"/>
        <end position="70"/>
    </location>
</feature>
<accession>A0A1C6UNJ3</accession>
<dbReference type="SUPFAM" id="SSF46785">
    <property type="entry name" value="Winged helix' DNA-binding domain"/>
    <property type="match status" value="1"/>
</dbReference>
<reference evidence="6" key="1">
    <citation type="submission" date="2016-06" db="EMBL/GenBank/DDBJ databases">
        <authorList>
            <person name="Varghese N."/>
            <person name="Submissions Spin"/>
        </authorList>
    </citation>
    <scope>NUCLEOTIDE SEQUENCE [LARGE SCALE GENOMIC DNA]</scope>
    <source>
        <strain evidence="6">DSM 44814</strain>
    </source>
</reference>
<keyword evidence="3" id="KW-0804">Transcription</keyword>
<dbReference type="Proteomes" id="UP000199696">
    <property type="component" value="Unassembled WGS sequence"/>
</dbReference>
<name>A0A1C6UNJ3_9ACTN</name>
<dbReference type="InterPro" id="IPR036390">
    <property type="entry name" value="WH_DNA-bd_sf"/>
</dbReference>
<proteinExistence type="predicted"/>
<dbReference type="Pfam" id="PF01638">
    <property type="entry name" value="HxlR"/>
    <property type="match status" value="1"/>
</dbReference>
<dbReference type="GO" id="GO:0003677">
    <property type="term" value="F:DNA binding"/>
    <property type="evidence" value="ECO:0007669"/>
    <property type="project" value="UniProtKB-KW"/>
</dbReference>
<evidence type="ECO:0000256" key="3">
    <source>
        <dbReference type="ARBA" id="ARBA00023163"/>
    </source>
</evidence>
<dbReference type="InterPro" id="IPR036388">
    <property type="entry name" value="WH-like_DNA-bd_sf"/>
</dbReference>
<keyword evidence="6" id="KW-1185">Reference proteome</keyword>
<dbReference type="Gene3D" id="1.10.10.10">
    <property type="entry name" value="Winged helix-like DNA-binding domain superfamily/Winged helix DNA-binding domain"/>
    <property type="match status" value="1"/>
</dbReference>
<evidence type="ECO:0000313" key="5">
    <source>
        <dbReference type="EMBL" id="SCL55585.1"/>
    </source>
</evidence>
<evidence type="ECO:0000256" key="2">
    <source>
        <dbReference type="ARBA" id="ARBA00023125"/>
    </source>
</evidence>
<dbReference type="STRING" id="227316.GA0070604_3236"/>
<sequence>MDVPDWRSRDLVAGDCPLSRTLEIVGGRWNAMIIVRRDEQPGTPARVEYALTGRGVSLRPVLAAMWRWGVRDEASWSAAAG</sequence>